<dbReference type="SUPFAM" id="SSF48498">
    <property type="entry name" value="Tetracyclin repressor-like, C-terminal domain"/>
    <property type="match status" value="1"/>
</dbReference>
<evidence type="ECO:0000259" key="5">
    <source>
        <dbReference type="PROSITE" id="PS50977"/>
    </source>
</evidence>
<dbReference type="RefSeq" id="WP_208832883.1">
    <property type="nucleotide sequence ID" value="NZ_CP072110.1"/>
</dbReference>
<evidence type="ECO:0000313" key="7">
    <source>
        <dbReference type="Proteomes" id="UP000682739"/>
    </source>
</evidence>
<organism evidence="6 7">
    <name type="scientific">Psychrosphaera ytuae</name>
    <dbReference type="NCBI Taxonomy" id="2820710"/>
    <lineage>
        <taxon>Bacteria</taxon>
        <taxon>Pseudomonadati</taxon>
        <taxon>Pseudomonadota</taxon>
        <taxon>Gammaproteobacteria</taxon>
        <taxon>Alteromonadales</taxon>
        <taxon>Pseudoalteromonadaceae</taxon>
        <taxon>Psychrosphaera</taxon>
    </lineage>
</organism>
<evidence type="ECO:0000313" key="6">
    <source>
        <dbReference type="EMBL" id="QTH64829.1"/>
    </source>
</evidence>
<dbReference type="KEGG" id="psym:J1N51_05060"/>
<dbReference type="PRINTS" id="PR00455">
    <property type="entry name" value="HTHTETR"/>
</dbReference>
<dbReference type="Pfam" id="PF16925">
    <property type="entry name" value="TetR_C_13"/>
    <property type="match status" value="1"/>
</dbReference>
<keyword evidence="7" id="KW-1185">Reference proteome</keyword>
<gene>
    <name evidence="6" type="ORF">J1N51_05060</name>
</gene>
<evidence type="ECO:0000256" key="3">
    <source>
        <dbReference type="ARBA" id="ARBA00023163"/>
    </source>
</evidence>
<dbReference type="EMBL" id="CP072110">
    <property type="protein sequence ID" value="QTH64829.1"/>
    <property type="molecule type" value="Genomic_DNA"/>
</dbReference>
<feature type="domain" description="HTH tetR-type" evidence="5">
    <location>
        <begin position="7"/>
        <end position="67"/>
    </location>
</feature>
<keyword evidence="3" id="KW-0804">Transcription</keyword>
<dbReference type="InterPro" id="IPR001647">
    <property type="entry name" value="HTH_TetR"/>
</dbReference>
<dbReference type="SUPFAM" id="SSF46689">
    <property type="entry name" value="Homeodomain-like"/>
    <property type="match status" value="1"/>
</dbReference>
<dbReference type="PANTHER" id="PTHR47506:SF3">
    <property type="entry name" value="HTH-TYPE TRANSCRIPTIONAL REGULATOR LMRA"/>
    <property type="match status" value="1"/>
</dbReference>
<proteinExistence type="predicted"/>
<sequence>MALRDPDRTRQNLLEVAACLFHQKGYNGTSLSDILNKAEVSKGALYHHFSNKQELLYAVVDELFKNKLLERWGGVVSAEEPIEAIASIIDSLSLNATDDEMCSGCPVHNLLAELSSTDEGLRTRISAIFKEHQQIIQAGVELAIERGQAKPETDAKRVALFFMCSLNGMPQMVTSCQCRELFTELTAALADYIRSFKLP</sequence>
<dbReference type="PANTHER" id="PTHR47506">
    <property type="entry name" value="TRANSCRIPTIONAL REGULATORY PROTEIN"/>
    <property type="match status" value="1"/>
</dbReference>
<accession>A0A975HKZ8</accession>
<dbReference type="InterPro" id="IPR009057">
    <property type="entry name" value="Homeodomain-like_sf"/>
</dbReference>
<dbReference type="Pfam" id="PF00440">
    <property type="entry name" value="TetR_N"/>
    <property type="match status" value="1"/>
</dbReference>
<feature type="DNA-binding region" description="H-T-H motif" evidence="4">
    <location>
        <begin position="30"/>
        <end position="49"/>
    </location>
</feature>
<evidence type="ECO:0000256" key="1">
    <source>
        <dbReference type="ARBA" id="ARBA00023015"/>
    </source>
</evidence>
<dbReference type="InterPro" id="IPR011075">
    <property type="entry name" value="TetR_C"/>
</dbReference>
<reference evidence="6" key="1">
    <citation type="submission" date="2021-03" db="EMBL/GenBank/DDBJ databases">
        <title>Description of Psychrosphaera ytuae sp. nov. isolated from deep sea sediment of South China Sea.</title>
        <authorList>
            <person name="Zhang J."/>
            <person name="Xu X.-D."/>
        </authorList>
    </citation>
    <scope>NUCLEOTIDE SEQUENCE</scope>
    <source>
        <strain evidence="6">MTZ26</strain>
    </source>
</reference>
<dbReference type="Proteomes" id="UP000682739">
    <property type="component" value="Chromosome"/>
</dbReference>
<dbReference type="PROSITE" id="PS01081">
    <property type="entry name" value="HTH_TETR_1"/>
    <property type="match status" value="1"/>
</dbReference>
<dbReference type="PROSITE" id="PS50977">
    <property type="entry name" value="HTH_TETR_2"/>
    <property type="match status" value="1"/>
</dbReference>
<dbReference type="InterPro" id="IPR036271">
    <property type="entry name" value="Tet_transcr_reg_TetR-rel_C_sf"/>
</dbReference>
<protein>
    <submittedName>
        <fullName evidence="6">TetR/AcrR family transcriptional regulator</fullName>
    </submittedName>
</protein>
<name>A0A975HKZ8_9GAMM</name>
<dbReference type="Gene3D" id="1.10.357.10">
    <property type="entry name" value="Tetracycline Repressor, domain 2"/>
    <property type="match status" value="1"/>
</dbReference>
<dbReference type="GO" id="GO:0003677">
    <property type="term" value="F:DNA binding"/>
    <property type="evidence" value="ECO:0007669"/>
    <property type="project" value="UniProtKB-UniRule"/>
</dbReference>
<keyword evidence="2 4" id="KW-0238">DNA-binding</keyword>
<dbReference type="AlphaFoldDB" id="A0A975HKZ8"/>
<evidence type="ECO:0000256" key="2">
    <source>
        <dbReference type="ARBA" id="ARBA00023125"/>
    </source>
</evidence>
<dbReference type="InterPro" id="IPR023772">
    <property type="entry name" value="DNA-bd_HTH_TetR-type_CS"/>
</dbReference>
<evidence type="ECO:0000256" key="4">
    <source>
        <dbReference type="PROSITE-ProRule" id="PRU00335"/>
    </source>
</evidence>
<keyword evidence="1" id="KW-0805">Transcription regulation</keyword>